<evidence type="ECO:0000313" key="3">
    <source>
        <dbReference type="Proteomes" id="UP000652430"/>
    </source>
</evidence>
<dbReference type="InterPro" id="IPR011990">
    <property type="entry name" value="TPR-like_helical_dom_sf"/>
</dbReference>
<evidence type="ECO:0008006" key="4">
    <source>
        <dbReference type="Google" id="ProtNLM"/>
    </source>
</evidence>
<dbReference type="SUPFAM" id="SSF48452">
    <property type="entry name" value="TPR-like"/>
    <property type="match status" value="1"/>
</dbReference>
<organism evidence="2 3">
    <name type="scientific">Sphingomonas glacialis</name>
    <dbReference type="NCBI Taxonomy" id="658225"/>
    <lineage>
        <taxon>Bacteria</taxon>
        <taxon>Pseudomonadati</taxon>
        <taxon>Pseudomonadota</taxon>
        <taxon>Alphaproteobacteria</taxon>
        <taxon>Sphingomonadales</taxon>
        <taxon>Sphingomonadaceae</taxon>
        <taxon>Sphingomonas</taxon>
    </lineage>
</organism>
<gene>
    <name evidence="2" type="ORF">GCM10008023_23250</name>
</gene>
<reference evidence="3" key="1">
    <citation type="journal article" date="2019" name="Int. J. Syst. Evol. Microbiol.">
        <title>The Global Catalogue of Microorganisms (GCM) 10K type strain sequencing project: providing services to taxonomists for standard genome sequencing and annotation.</title>
        <authorList>
            <consortium name="The Broad Institute Genomics Platform"/>
            <consortium name="The Broad Institute Genome Sequencing Center for Infectious Disease"/>
            <person name="Wu L."/>
            <person name="Ma J."/>
        </authorList>
    </citation>
    <scope>NUCLEOTIDE SEQUENCE [LARGE SCALE GENOMIC DNA]</scope>
    <source>
        <strain evidence="3">CGMCC 1.8957</strain>
    </source>
</reference>
<sequence>MNLLMLALVGIAAAGLLWGLGVGRRLWSFAGAALMLGAAGFAVQAARHVPGKPIAADVTPIAVDPGMVAFREAVFAPSREDSLALASADARLAAGDAHAAADGLRREIALRPGDAALWTGLGYVLALHDTAVSPAAKFAFRRAFALAPRSPGPAFFLGMAYVDAGEVAQARPAWAFALSVTPPNAPYRDDIVQRLAALDQFDKMAAAQRAAAR</sequence>
<dbReference type="EMBL" id="BNAQ01000003">
    <property type="protein sequence ID" value="GHH18004.1"/>
    <property type="molecule type" value="Genomic_DNA"/>
</dbReference>
<protein>
    <recommendedName>
        <fullName evidence="4">Cytochrome C biosynthesis protein</fullName>
    </recommendedName>
</protein>
<feature type="transmembrane region" description="Helical" evidence="1">
    <location>
        <begin position="29"/>
        <end position="46"/>
    </location>
</feature>
<dbReference type="Proteomes" id="UP000652430">
    <property type="component" value="Unassembled WGS sequence"/>
</dbReference>
<keyword evidence="1" id="KW-1133">Transmembrane helix</keyword>
<proteinExistence type="predicted"/>
<keyword evidence="1" id="KW-0812">Transmembrane</keyword>
<comment type="caution">
    <text evidence="2">The sequence shown here is derived from an EMBL/GenBank/DDBJ whole genome shotgun (WGS) entry which is preliminary data.</text>
</comment>
<accession>A0ABQ3LJK8</accession>
<keyword evidence="3" id="KW-1185">Reference proteome</keyword>
<evidence type="ECO:0000256" key="1">
    <source>
        <dbReference type="SAM" id="Phobius"/>
    </source>
</evidence>
<name>A0ABQ3LJK8_9SPHN</name>
<evidence type="ECO:0000313" key="2">
    <source>
        <dbReference type="EMBL" id="GHH18004.1"/>
    </source>
</evidence>
<keyword evidence="1" id="KW-0472">Membrane</keyword>
<dbReference type="RefSeq" id="WP_189676402.1">
    <property type="nucleotide sequence ID" value="NZ_BNAQ01000003.1"/>
</dbReference>
<dbReference type="Gene3D" id="1.25.40.10">
    <property type="entry name" value="Tetratricopeptide repeat domain"/>
    <property type="match status" value="1"/>
</dbReference>